<evidence type="ECO:0000313" key="3">
    <source>
        <dbReference type="EMBL" id="OAQ72793.1"/>
    </source>
</evidence>
<gene>
    <name evidence="3" type="ORF">VFPPC_12856</name>
</gene>
<feature type="compositionally biased region" description="Polar residues" evidence="1">
    <location>
        <begin position="272"/>
        <end position="284"/>
    </location>
</feature>
<evidence type="ECO:0000256" key="1">
    <source>
        <dbReference type="SAM" id="MobiDB-lite"/>
    </source>
</evidence>
<dbReference type="Proteomes" id="UP000078397">
    <property type="component" value="Unassembled WGS sequence"/>
</dbReference>
<proteinExistence type="predicted"/>
<dbReference type="STRING" id="1380566.A0A179G5Z9"/>
<evidence type="ECO:0000256" key="2">
    <source>
        <dbReference type="SAM" id="Phobius"/>
    </source>
</evidence>
<feature type="compositionally biased region" description="Low complexity" evidence="1">
    <location>
        <begin position="76"/>
        <end position="85"/>
    </location>
</feature>
<keyword evidence="2" id="KW-0472">Membrane</keyword>
<protein>
    <submittedName>
        <fullName evidence="3">Amidase</fullName>
    </submittedName>
</protein>
<feature type="compositionally biased region" description="Polar residues" evidence="1">
    <location>
        <begin position="296"/>
        <end position="309"/>
    </location>
</feature>
<dbReference type="AlphaFoldDB" id="A0A179G5Z9"/>
<feature type="compositionally biased region" description="Basic and acidic residues" evidence="1">
    <location>
        <begin position="313"/>
        <end position="322"/>
    </location>
</feature>
<dbReference type="GeneID" id="28854627"/>
<sequence length="322" mass="33796">MAARDPCPKGSQFYACDSNKFRGCCSSDPCSLPNCPRGVPERDENDLPQAGASTNVSSKADAAKTDVLDPDDSKSTTKTTSAPTETKTDSGITHTIPNSSIVTITKHTVIFSEAPSPSTASLSESNTVPAPATTCSGCDTSTQTVDPEDTEGGARIAPGAIAGFATGGVVILALVAYVWIMVRRRKRAGANSDMTGDEDAAEGSRVNGYEKVTPHTTGTEESADLFAPFGGRADQLYEPYPPQSGTFEMDGSSLAPVELPAISISEAPDNTIPPTRHTSPTSSAVIDPRATLASGPGQQKPQYVNQWNQYKAMAEDKEQTKE</sequence>
<dbReference type="KEGG" id="pchm:VFPPC_12856"/>
<comment type="caution">
    <text evidence="3">The sequence shown here is derived from an EMBL/GenBank/DDBJ whole genome shotgun (WGS) entry which is preliminary data.</text>
</comment>
<dbReference type="OrthoDB" id="5431298at2759"/>
<name>A0A179G5Z9_METCM</name>
<feature type="region of interest" description="Disordered" evidence="1">
    <location>
        <begin position="266"/>
        <end position="322"/>
    </location>
</feature>
<keyword evidence="4" id="KW-1185">Reference proteome</keyword>
<keyword evidence="2" id="KW-0812">Transmembrane</keyword>
<reference evidence="3 4" key="1">
    <citation type="journal article" date="2016" name="PLoS Pathog.">
        <title>Biosynthesis of antibiotic leucinostatins in bio-control fungus Purpureocillium lilacinum and their inhibition on phytophthora revealed by genome mining.</title>
        <authorList>
            <person name="Wang G."/>
            <person name="Liu Z."/>
            <person name="Lin R."/>
            <person name="Li E."/>
            <person name="Mao Z."/>
            <person name="Ling J."/>
            <person name="Yang Y."/>
            <person name="Yin W.B."/>
            <person name="Xie B."/>
        </authorList>
    </citation>
    <scope>NUCLEOTIDE SEQUENCE [LARGE SCALE GENOMIC DNA]</scope>
    <source>
        <strain evidence="3">170</strain>
    </source>
</reference>
<keyword evidence="2" id="KW-1133">Transmembrane helix</keyword>
<feature type="compositionally biased region" description="Basic and acidic residues" evidence="1">
    <location>
        <begin position="61"/>
        <end position="75"/>
    </location>
</feature>
<accession>A0A179G5Z9</accession>
<organism evidence="3 4">
    <name type="scientific">Pochonia chlamydosporia 170</name>
    <dbReference type="NCBI Taxonomy" id="1380566"/>
    <lineage>
        <taxon>Eukaryota</taxon>
        <taxon>Fungi</taxon>
        <taxon>Dikarya</taxon>
        <taxon>Ascomycota</taxon>
        <taxon>Pezizomycotina</taxon>
        <taxon>Sordariomycetes</taxon>
        <taxon>Hypocreomycetidae</taxon>
        <taxon>Hypocreales</taxon>
        <taxon>Clavicipitaceae</taxon>
        <taxon>Pochonia</taxon>
    </lineage>
</organism>
<feature type="transmembrane region" description="Helical" evidence="2">
    <location>
        <begin position="160"/>
        <end position="182"/>
    </location>
</feature>
<feature type="region of interest" description="Disordered" evidence="1">
    <location>
        <begin position="35"/>
        <end position="95"/>
    </location>
</feature>
<dbReference type="EMBL" id="LSBJ02000001">
    <property type="protein sequence ID" value="OAQ72793.1"/>
    <property type="molecule type" value="Genomic_DNA"/>
</dbReference>
<evidence type="ECO:0000313" key="4">
    <source>
        <dbReference type="Proteomes" id="UP000078397"/>
    </source>
</evidence>
<dbReference type="RefSeq" id="XP_018148876.1">
    <property type="nucleotide sequence ID" value="XM_018290633.1"/>
</dbReference>